<dbReference type="GO" id="GO:0003755">
    <property type="term" value="F:peptidyl-prolyl cis-trans isomerase activity"/>
    <property type="evidence" value="ECO:0000318"/>
    <property type="project" value="GO_Central"/>
</dbReference>
<keyword evidence="4 7" id="KW-0697">Rotamase</keyword>
<dbReference type="PANTHER" id="PTHR10012:SF1">
    <property type="entry name" value="SERINE_THREONINE-PROTEIN PHOSPHATASE 2A ACTIVATOR 2-RELATED"/>
    <property type="match status" value="1"/>
</dbReference>
<dbReference type="eggNOG" id="KOG2867">
    <property type="taxonomic scope" value="Eukaryota"/>
</dbReference>
<evidence type="ECO:0000256" key="1">
    <source>
        <dbReference type="ARBA" id="ARBA00000971"/>
    </source>
</evidence>
<dbReference type="OMA" id="KNWYKVE"/>
<dbReference type="AlphaFoldDB" id="F0ZRK5"/>
<dbReference type="FunCoup" id="F0ZRK5">
    <property type="interactions" value="30"/>
</dbReference>
<reference evidence="10" key="1">
    <citation type="journal article" date="2011" name="Genome Biol.">
        <title>Comparative genomics of the social amoebae Dictyostelium discoideum and Dictyostelium purpureum.</title>
        <authorList>
            <consortium name="US DOE Joint Genome Institute (JGI-PGF)"/>
            <person name="Sucgang R."/>
            <person name="Kuo A."/>
            <person name="Tian X."/>
            <person name="Salerno W."/>
            <person name="Parikh A."/>
            <person name="Feasley C.L."/>
            <person name="Dalin E."/>
            <person name="Tu H."/>
            <person name="Huang E."/>
            <person name="Barry K."/>
            <person name="Lindquist E."/>
            <person name="Shapiro H."/>
            <person name="Bruce D."/>
            <person name="Schmutz J."/>
            <person name="Salamov A."/>
            <person name="Fey P."/>
            <person name="Gaudet P."/>
            <person name="Anjard C."/>
            <person name="Babu M.M."/>
            <person name="Basu S."/>
            <person name="Bushmanova Y."/>
            <person name="van der Wel H."/>
            <person name="Katoh-Kurasawa M."/>
            <person name="Dinh C."/>
            <person name="Coutinho P.M."/>
            <person name="Saito T."/>
            <person name="Elias M."/>
            <person name="Schaap P."/>
            <person name="Kay R.R."/>
            <person name="Henrissat B."/>
            <person name="Eichinger L."/>
            <person name="Rivero F."/>
            <person name="Putnam N.H."/>
            <person name="West C.M."/>
            <person name="Loomis W.F."/>
            <person name="Chisholm R.L."/>
            <person name="Shaulsky G."/>
            <person name="Strassmann J.E."/>
            <person name="Queller D.C."/>
            <person name="Kuspa A."/>
            <person name="Grigoriev I.V."/>
        </authorList>
    </citation>
    <scope>NUCLEOTIDE SEQUENCE [LARGE SCALE GENOMIC DNA]</scope>
    <source>
        <strain evidence="10">QSDP1</strain>
    </source>
</reference>
<dbReference type="GO" id="GO:0000159">
    <property type="term" value="C:protein phosphatase type 2A complex"/>
    <property type="evidence" value="ECO:0000318"/>
    <property type="project" value="GO_Central"/>
</dbReference>
<dbReference type="EMBL" id="GL871142">
    <property type="protein sequence ID" value="EGC33423.1"/>
    <property type="molecule type" value="Genomic_DNA"/>
</dbReference>
<sequence>MENNSSIKLPTSLFNNKPYNHLETISKLSTDPTKVNDPPVIIEKPEGMKLEKKIITKRDLRSFHTSSTYGELLNFVIQLSLDCQGKSLKNDLPLTNNVKLLLELLEKLNQFVRDIPPKPIRTRFGNESFVEWIDLIEREAPKILFNLLNNKAIDEPIEQEIPLYYQEISGYLTHSFGDKSRIDYGSGHELNFICFLFCLVKIGFLKREEYQLLVLKVFFGYLNLMRVLQENYWLEPAGSHGVWGLDDYHFLPFLFGSSQLIEHKYIRPKSIRNDEIINSSFAEEYMYLGCIHFINKVKTGGSLLEHSPMLVDISGVKNWSKVNEGMIKMYKQEVLNKLPIMQHLLFGSILPYIDNPDVKEEPSELAERKPIVTHSFSSCGCISRVPSVFAVANTDKIIASTNSTTDNNTPHSHNHSNECDSTDHSHHNHNHTHNPKPNYFPLD</sequence>
<dbReference type="GO" id="GO:0008160">
    <property type="term" value="F:protein tyrosine phosphatase activator activity"/>
    <property type="evidence" value="ECO:0000318"/>
    <property type="project" value="GO_Central"/>
</dbReference>
<feature type="compositionally biased region" description="Basic and acidic residues" evidence="8">
    <location>
        <begin position="415"/>
        <end position="425"/>
    </location>
</feature>
<proteinExistence type="inferred from homology"/>
<dbReference type="VEuPathDB" id="AmoebaDB:DICPUDRAFT_56445"/>
<dbReference type="GO" id="GO:0007052">
    <property type="term" value="P:mitotic spindle organization"/>
    <property type="evidence" value="ECO:0000318"/>
    <property type="project" value="GO_Central"/>
</dbReference>
<dbReference type="KEGG" id="dpp:DICPUDRAFT_56445"/>
<evidence type="ECO:0000256" key="4">
    <source>
        <dbReference type="ARBA" id="ARBA00023110"/>
    </source>
</evidence>
<evidence type="ECO:0000256" key="7">
    <source>
        <dbReference type="RuleBase" id="RU361210"/>
    </source>
</evidence>
<comment type="similarity">
    <text evidence="7">Belongs to the PTPA-type PPIase family.</text>
</comment>
<keyword evidence="5 7" id="KW-0413">Isomerase</keyword>
<protein>
    <recommendedName>
        <fullName evidence="7">Serine/threonine-protein phosphatase 2A activator</fullName>
        <ecNumber evidence="7">5.2.1.8</ecNumber>
    </recommendedName>
    <alternativeName>
        <fullName evidence="7">Phosphotyrosyl phosphatase activator</fullName>
    </alternativeName>
</protein>
<evidence type="ECO:0000256" key="3">
    <source>
        <dbReference type="ARBA" id="ARBA00022490"/>
    </source>
</evidence>
<dbReference type="PANTHER" id="PTHR10012">
    <property type="entry name" value="SERINE/THREONINE-PROTEIN PHOSPHATASE 2A REGULATORY SUBUNIT B"/>
    <property type="match status" value="1"/>
</dbReference>
<dbReference type="InterPro" id="IPR043170">
    <property type="entry name" value="PTPA_C_lid"/>
</dbReference>
<dbReference type="RefSeq" id="XP_003290042.1">
    <property type="nucleotide sequence ID" value="XM_003289994.1"/>
</dbReference>
<dbReference type="SUPFAM" id="SSF140984">
    <property type="entry name" value="PTPA-like"/>
    <property type="match status" value="1"/>
</dbReference>
<dbReference type="STRING" id="5786.F0ZRK5"/>
<evidence type="ECO:0000313" key="10">
    <source>
        <dbReference type="Proteomes" id="UP000001064"/>
    </source>
</evidence>
<organism evidence="9 10">
    <name type="scientific">Dictyostelium purpureum</name>
    <name type="common">Slime mold</name>
    <dbReference type="NCBI Taxonomy" id="5786"/>
    <lineage>
        <taxon>Eukaryota</taxon>
        <taxon>Amoebozoa</taxon>
        <taxon>Evosea</taxon>
        <taxon>Eumycetozoa</taxon>
        <taxon>Dictyostelia</taxon>
        <taxon>Dictyosteliales</taxon>
        <taxon>Dictyosteliaceae</taxon>
        <taxon>Dictyostelium</taxon>
    </lineage>
</organism>
<evidence type="ECO:0000256" key="2">
    <source>
        <dbReference type="ARBA" id="ARBA00004496"/>
    </source>
</evidence>
<keyword evidence="10" id="KW-1185">Reference proteome</keyword>
<dbReference type="GeneID" id="10504398"/>
<dbReference type="InterPro" id="IPR004327">
    <property type="entry name" value="Phstyr_phstse_ac"/>
</dbReference>
<dbReference type="EC" id="5.2.1.8" evidence="7"/>
<comment type="function">
    <text evidence="6">PPIases accelerate the folding of proteins. It catalyzes the cis-trans isomerization of proline imidic peptide bonds in oligopeptides. Acts as a regulatory subunit for PP2A-like phosphatases modulating their activity or substrate specificity, probably by inducing a conformational change in the catalytic subunit, a direct target of the PPIase.</text>
</comment>
<evidence type="ECO:0000313" key="9">
    <source>
        <dbReference type="EMBL" id="EGC33423.1"/>
    </source>
</evidence>
<evidence type="ECO:0000256" key="8">
    <source>
        <dbReference type="SAM" id="MobiDB-lite"/>
    </source>
</evidence>
<feature type="region of interest" description="Disordered" evidence="8">
    <location>
        <begin position="401"/>
        <end position="443"/>
    </location>
</feature>
<dbReference type="CDD" id="cd04087">
    <property type="entry name" value="PTPA"/>
    <property type="match status" value="1"/>
</dbReference>
<gene>
    <name evidence="9" type="ORF">DICPUDRAFT_56445</name>
</gene>
<dbReference type="FunFam" id="1.20.120.1150:FF:000002">
    <property type="entry name" value="Serine/threonine-protein phosphatase 2A activator"/>
    <property type="match status" value="1"/>
</dbReference>
<dbReference type="InParanoid" id="F0ZRK5"/>
<dbReference type="Pfam" id="PF03095">
    <property type="entry name" value="PTPA"/>
    <property type="match status" value="1"/>
</dbReference>
<evidence type="ECO:0000256" key="5">
    <source>
        <dbReference type="ARBA" id="ARBA00023235"/>
    </source>
</evidence>
<dbReference type="GO" id="GO:0005737">
    <property type="term" value="C:cytoplasm"/>
    <property type="evidence" value="ECO:0000318"/>
    <property type="project" value="GO_Central"/>
</dbReference>
<dbReference type="GO" id="GO:0005634">
    <property type="term" value="C:nucleus"/>
    <property type="evidence" value="ECO:0000318"/>
    <property type="project" value="GO_Central"/>
</dbReference>
<dbReference type="PIRSF" id="PIRSF016325">
    <property type="entry name" value="Phstyr_phstse_ac"/>
    <property type="match status" value="1"/>
</dbReference>
<comment type="subcellular location">
    <subcellularLocation>
        <location evidence="2 7">Cytoplasm</location>
    </subcellularLocation>
</comment>
<evidence type="ECO:0000256" key="6">
    <source>
        <dbReference type="ARBA" id="ARBA00060322"/>
    </source>
</evidence>
<dbReference type="Gene3D" id="1.20.120.1150">
    <property type="match status" value="1"/>
</dbReference>
<comment type="catalytic activity">
    <reaction evidence="1 7">
        <text>[protein]-peptidylproline (omega=180) = [protein]-peptidylproline (omega=0)</text>
        <dbReference type="Rhea" id="RHEA:16237"/>
        <dbReference type="Rhea" id="RHEA-COMP:10747"/>
        <dbReference type="Rhea" id="RHEA-COMP:10748"/>
        <dbReference type="ChEBI" id="CHEBI:83833"/>
        <dbReference type="ChEBI" id="CHEBI:83834"/>
        <dbReference type="EC" id="5.2.1.8"/>
    </reaction>
</comment>
<accession>F0ZRK5</accession>
<keyword evidence="3 7" id="KW-0963">Cytoplasm</keyword>
<dbReference type="Proteomes" id="UP000001064">
    <property type="component" value="Unassembled WGS sequence"/>
</dbReference>
<dbReference type="InterPro" id="IPR037218">
    <property type="entry name" value="PTPA_sf"/>
</dbReference>
<dbReference type="OrthoDB" id="16120at2759"/>
<feature type="compositionally biased region" description="Polar residues" evidence="8">
    <location>
        <begin position="401"/>
        <end position="411"/>
    </location>
</feature>
<name>F0ZRK5_DICPU</name>